<dbReference type="GO" id="GO:0005737">
    <property type="term" value="C:cytoplasm"/>
    <property type="evidence" value="ECO:0007669"/>
    <property type="project" value="UniProtKB-SubCell"/>
</dbReference>
<dbReference type="OrthoDB" id="1017207at2"/>
<dbReference type="GO" id="GO:0003677">
    <property type="term" value="F:DNA binding"/>
    <property type="evidence" value="ECO:0007669"/>
    <property type="project" value="InterPro"/>
</dbReference>
<comment type="similarity">
    <text evidence="5">Belongs to the Rap family.</text>
</comment>
<reference evidence="9" key="1">
    <citation type="submission" date="2016-10" db="EMBL/GenBank/DDBJ databases">
        <authorList>
            <person name="Varghese N."/>
            <person name="Submissions S."/>
        </authorList>
    </citation>
    <scope>NUCLEOTIDE SEQUENCE [LARGE SCALE GENOMIC DNA]</scope>
    <source>
        <strain evidence="9">SUR2</strain>
    </source>
</reference>
<evidence type="ECO:0000256" key="1">
    <source>
        <dbReference type="ARBA" id="ARBA00004496"/>
    </source>
</evidence>
<keyword evidence="3" id="KW-0677">Repeat</keyword>
<accession>A0A1K2IWE1</accession>
<dbReference type="GO" id="GO:0006355">
    <property type="term" value="P:regulation of DNA-templated transcription"/>
    <property type="evidence" value="ECO:0007669"/>
    <property type="project" value="InterPro"/>
</dbReference>
<dbReference type="InterPro" id="IPR016032">
    <property type="entry name" value="Sig_transdc_resp-reg_C-effctor"/>
</dbReference>
<dbReference type="Gene3D" id="1.10.10.10">
    <property type="entry name" value="Winged helix-like DNA-binding domain superfamily/Winged helix DNA-binding domain"/>
    <property type="match status" value="1"/>
</dbReference>
<name>A0A1K2IWE1_9FLAO</name>
<keyword evidence="7" id="KW-0472">Membrane</keyword>
<dbReference type="STRING" id="1612149.SAMN05216324_1247"/>
<dbReference type="SMART" id="SM00028">
    <property type="entry name" value="TPR"/>
    <property type="match status" value="4"/>
</dbReference>
<evidence type="ECO:0000256" key="6">
    <source>
        <dbReference type="PROSITE-ProRule" id="PRU00339"/>
    </source>
</evidence>
<feature type="transmembrane region" description="Helical" evidence="7">
    <location>
        <begin position="326"/>
        <end position="346"/>
    </location>
</feature>
<dbReference type="PANTHER" id="PTHR46630:SF1">
    <property type="entry name" value="TETRATRICOPEPTIDE REPEAT PROTEIN 29"/>
    <property type="match status" value="1"/>
</dbReference>
<dbReference type="SUPFAM" id="SSF46894">
    <property type="entry name" value="C-terminal effector domain of the bipartite response regulators"/>
    <property type="match status" value="1"/>
</dbReference>
<comment type="subcellular location">
    <subcellularLocation>
        <location evidence="1">Cytoplasm</location>
    </subcellularLocation>
</comment>
<evidence type="ECO:0000256" key="7">
    <source>
        <dbReference type="SAM" id="Phobius"/>
    </source>
</evidence>
<dbReference type="SUPFAM" id="SSF48452">
    <property type="entry name" value="TPR-like"/>
    <property type="match status" value="2"/>
</dbReference>
<protein>
    <submittedName>
        <fullName evidence="8">Tetratricopeptide repeat-containing protein</fullName>
    </submittedName>
</protein>
<evidence type="ECO:0000256" key="5">
    <source>
        <dbReference type="ARBA" id="ARBA00038253"/>
    </source>
</evidence>
<evidence type="ECO:0000256" key="2">
    <source>
        <dbReference type="ARBA" id="ARBA00022490"/>
    </source>
</evidence>
<dbReference type="InterPro" id="IPR019734">
    <property type="entry name" value="TPR_rpt"/>
</dbReference>
<dbReference type="RefSeq" id="WP_072412579.1">
    <property type="nucleotide sequence ID" value="NZ_FPKW01000024.1"/>
</dbReference>
<keyword evidence="2" id="KW-0963">Cytoplasm</keyword>
<dbReference type="Gene3D" id="1.25.40.10">
    <property type="entry name" value="Tetratricopeptide repeat domain"/>
    <property type="match status" value="2"/>
</dbReference>
<dbReference type="Pfam" id="PF13424">
    <property type="entry name" value="TPR_12"/>
    <property type="match status" value="1"/>
</dbReference>
<keyword evidence="4 6" id="KW-0802">TPR repeat</keyword>
<proteinExistence type="inferred from homology"/>
<keyword evidence="7" id="KW-0812">Transmembrane</keyword>
<keyword evidence="9" id="KW-1185">Reference proteome</keyword>
<dbReference type="InterPro" id="IPR036388">
    <property type="entry name" value="WH-like_DNA-bd_sf"/>
</dbReference>
<dbReference type="AlphaFoldDB" id="A0A1K2IWE1"/>
<dbReference type="PANTHER" id="PTHR46630">
    <property type="entry name" value="TETRATRICOPEPTIDE REPEAT PROTEIN 29"/>
    <property type="match status" value="1"/>
</dbReference>
<feature type="repeat" description="TPR" evidence="6">
    <location>
        <begin position="225"/>
        <end position="258"/>
    </location>
</feature>
<evidence type="ECO:0000256" key="4">
    <source>
        <dbReference type="ARBA" id="ARBA00022803"/>
    </source>
</evidence>
<organism evidence="8 9">
    <name type="scientific">Chryseobacterium limigenitum</name>
    <dbReference type="NCBI Taxonomy" id="1612149"/>
    <lineage>
        <taxon>Bacteria</taxon>
        <taxon>Pseudomonadati</taxon>
        <taxon>Bacteroidota</taxon>
        <taxon>Flavobacteriia</taxon>
        <taxon>Flavobacteriales</taxon>
        <taxon>Weeksellaceae</taxon>
        <taxon>Chryseobacterium group</taxon>
        <taxon>Chryseobacterium</taxon>
    </lineage>
</organism>
<sequence>MFSQKLKLFLFLFLFLIGKNYYSQIFTLNKIDSISGEFEKHGDYKRIVVYNLELVKQSKKTNNKEVLVIAYINLGRTLCTLNRYKESLYYLDKAEEQISEIKNNLLESRLYAQYGRNYYALGLFKESVKNFNKSISFAKKLKDLKNKNNLLYYNYAWKLDNFHELNLIDSMYIMQNKCIKLGPEPLLYVTIAARHLKDKIHLDSTEYYLKKALKITDNYPLYQKSRAYFIYGKFYTEKKDNESALKYYLKALDIFKKTQRQSDKRDAYKSIAETYKSLNEKEKANEYLEKYSNINDSINESEKSSLDIPIEKVIKEKENQQKNEKYQLYLIIFLIAASALITIYYIRKSYIKNQSNKVQILNEKIKETEILKNKLTISTEGVIKLAKKNDPFFLSRFQDVYPEFYEKLKTQHPLLTLKDLKICALIKLNLTSQDIVECENISLRTVETKKYRLKKKLNLSVDDDLNIWIQNL</sequence>
<dbReference type="InterPro" id="IPR011990">
    <property type="entry name" value="TPR-like_helical_dom_sf"/>
</dbReference>
<dbReference type="EMBL" id="FPKW01000024">
    <property type="protein sequence ID" value="SFZ96687.1"/>
    <property type="molecule type" value="Genomic_DNA"/>
</dbReference>
<dbReference type="PROSITE" id="PS50005">
    <property type="entry name" value="TPR"/>
    <property type="match status" value="2"/>
</dbReference>
<evidence type="ECO:0000313" key="8">
    <source>
        <dbReference type="EMBL" id="SFZ96687.1"/>
    </source>
</evidence>
<keyword evidence="7" id="KW-1133">Transmembrane helix</keyword>
<evidence type="ECO:0000313" key="9">
    <source>
        <dbReference type="Proteomes" id="UP000182034"/>
    </source>
</evidence>
<gene>
    <name evidence="8" type="ORF">SAMN05216324_1247</name>
</gene>
<evidence type="ECO:0000256" key="3">
    <source>
        <dbReference type="ARBA" id="ARBA00022737"/>
    </source>
</evidence>
<feature type="repeat" description="TPR" evidence="6">
    <location>
        <begin position="108"/>
        <end position="141"/>
    </location>
</feature>
<dbReference type="Pfam" id="PF13181">
    <property type="entry name" value="TPR_8"/>
    <property type="match status" value="1"/>
</dbReference>
<dbReference type="Proteomes" id="UP000182034">
    <property type="component" value="Unassembled WGS sequence"/>
</dbReference>
<dbReference type="InterPro" id="IPR051476">
    <property type="entry name" value="Bac_ResReg_Asp_Phosphatase"/>
</dbReference>